<accession>A0A4Q9L5N0</accession>
<reference evidence="6 7" key="1">
    <citation type="submission" date="2017-12" db="EMBL/GenBank/DDBJ databases">
        <authorList>
            <person name="Pombert J.-F."/>
            <person name="Haag K.L."/>
            <person name="Ebert D."/>
        </authorList>
    </citation>
    <scope>NUCLEOTIDE SEQUENCE [LARGE SCALE GENOMIC DNA]</scope>
    <source>
        <strain evidence="6">BE-OM-2</strain>
    </source>
</reference>
<comment type="similarity">
    <text evidence="4">Belongs to the ubiquitin-conjugating enzyme family.</text>
</comment>
<keyword evidence="2 4" id="KW-0833">Ubl conjugation pathway</keyword>
<organism evidence="6 7">
    <name type="scientific">Hamiltosporidium magnivora</name>
    <dbReference type="NCBI Taxonomy" id="148818"/>
    <lineage>
        <taxon>Eukaryota</taxon>
        <taxon>Fungi</taxon>
        <taxon>Fungi incertae sedis</taxon>
        <taxon>Microsporidia</taxon>
        <taxon>Dubosqiidae</taxon>
        <taxon>Hamiltosporidium</taxon>
    </lineage>
</organism>
<dbReference type="InterPro" id="IPR000608">
    <property type="entry name" value="UBC"/>
</dbReference>
<dbReference type="VEuPathDB" id="MicrosporidiaDB:CWI36_1023p0030"/>
<dbReference type="AlphaFoldDB" id="A0A4Q9L5N0"/>
<dbReference type="PROSITE" id="PS00183">
    <property type="entry name" value="UBC_1"/>
    <property type="match status" value="1"/>
</dbReference>
<dbReference type="Proteomes" id="UP000291404">
    <property type="component" value="Unassembled WGS sequence"/>
</dbReference>
<keyword evidence="4" id="KW-0547">Nucleotide-binding</keyword>
<feature type="domain" description="UBC core" evidence="5">
    <location>
        <begin position="2"/>
        <end position="147"/>
    </location>
</feature>
<dbReference type="VEuPathDB" id="MicrosporidiaDB:CWI39_0790p0020"/>
<protein>
    <submittedName>
        <fullName evidence="6">Ubiquitin-conjugating enzyme</fullName>
    </submittedName>
</protein>
<evidence type="ECO:0000259" key="5">
    <source>
        <dbReference type="PROSITE" id="PS50127"/>
    </source>
</evidence>
<dbReference type="InterPro" id="IPR023313">
    <property type="entry name" value="UBQ-conjugating_AS"/>
</dbReference>
<keyword evidence="7" id="KW-1185">Reference proteome</keyword>
<dbReference type="GO" id="GO:0016740">
    <property type="term" value="F:transferase activity"/>
    <property type="evidence" value="ECO:0007669"/>
    <property type="project" value="UniProtKB-KW"/>
</dbReference>
<dbReference type="Pfam" id="PF00179">
    <property type="entry name" value="UQ_con"/>
    <property type="match status" value="1"/>
</dbReference>
<feature type="active site" description="Glycyl thioester intermediate" evidence="3">
    <location>
        <position position="90"/>
    </location>
</feature>
<gene>
    <name evidence="6" type="ORF">CWI36_1023p0030</name>
</gene>
<dbReference type="GO" id="GO:0005524">
    <property type="term" value="F:ATP binding"/>
    <property type="evidence" value="ECO:0007669"/>
    <property type="project" value="UniProtKB-UniRule"/>
</dbReference>
<dbReference type="EMBL" id="PITI01001023">
    <property type="protein sequence ID" value="TBU02909.1"/>
    <property type="molecule type" value="Genomic_DNA"/>
</dbReference>
<sequence>MFSSYRLTKELKNIDLPPNTSLKLNKEEETTTSLFTDILIFKMYISTGLYRNRNLTFKIKIPVEYPFKGPKVFCLDKIYHPNIDFDGNVCINILRDDWTSALGVQIVLYGIILLFDTVTHENALNTEVGDMMVNNYTEFERLARVYK</sequence>
<proteinExistence type="inferred from homology"/>
<comment type="caution">
    <text evidence="6">The sequence shown here is derived from an EMBL/GenBank/DDBJ whole genome shotgun (WGS) entry which is preliminary data.</text>
</comment>
<dbReference type="PANTHER" id="PTHR24068">
    <property type="entry name" value="UBIQUITIN-CONJUGATING ENZYME E2"/>
    <property type="match status" value="1"/>
</dbReference>
<dbReference type="SUPFAM" id="SSF54495">
    <property type="entry name" value="UBC-like"/>
    <property type="match status" value="1"/>
</dbReference>
<evidence type="ECO:0000313" key="6">
    <source>
        <dbReference type="EMBL" id="TBU02909.1"/>
    </source>
</evidence>
<dbReference type="Gene3D" id="3.10.110.10">
    <property type="entry name" value="Ubiquitin Conjugating Enzyme"/>
    <property type="match status" value="1"/>
</dbReference>
<dbReference type="CDD" id="cd23794">
    <property type="entry name" value="UBCc_UBE2F_UBE2M"/>
    <property type="match status" value="1"/>
</dbReference>
<dbReference type="STRING" id="148818.A0A4Q9L5N0"/>
<name>A0A4Q9L5N0_9MICR</name>
<evidence type="ECO:0000256" key="1">
    <source>
        <dbReference type="ARBA" id="ARBA00022679"/>
    </source>
</evidence>
<evidence type="ECO:0000256" key="3">
    <source>
        <dbReference type="PROSITE-ProRule" id="PRU10133"/>
    </source>
</evidence>
<evidence type="ECO:0000256" key="4">
    <source>
        <dbReference type="RuleBase" id="RU362109"/>
    </source>
</evidence>
<keyword evidence="1" id="KW-0808">Transferase</keyword>
<dbReference type="PROSITE" id="PS50127">
    <property type="entry name" value="UBC_2"/>
    <property type="match status" value="1"/>
</dbReference>
<keyword evidence="4" id="KW-0067">ATP-binding</keyword>
<dbReference type="SMART" id="SM00212">
    <property type="entry name" value="UBCc"/>
    <property type="match status" value="1"/>
</dbReference>
<evidence type="ECO:0000313" key="7">
    <source>
        <dbReference type="Proteomes" id="UP000291404"/>
    </source>
</evidence>
<dbReference type="InterPro" id="IPR016135">
    <property type="entry name" value="UBQ-conjugating_enzyme/RWD"/>
</dbReference>
<evidence type="ECO:0000256" key="2">
    <source>
        <dbReference type="ARBA" id="ARBA00022786"/>
    </source>
</evidence>